<accession>A0ACC2GVA5</accession>
<sequence length="1761" mass="196225">MWSTQLTLANPPPPGYILLLVFGLTTSDPVFEQVSVSKRHIGPCREQFYTARDLLWVQTAETADHEERHAQKDHFTKPDKDKPINSGCSVPGGDGGAFLAERQWFSDVSGENVIRPRQGSPPRKDPGRTLGIPKHSMHDQRVETEVAGTGSGTGHGISPTVAPSVTATMMMPWVMGGPWVPTFSGTLDYTPKFGEWRAKIETYLRAQGLPADQRVDFVLLALEGDAKLEVMLLPPEQRNTDIKIFEFLASLYAGNQSLDLVRAQFFECRQKVEEGVGAFILRFRELHHRWQARMPGGVEPDHDRLQRAQFIRALQPGSVQQELQREIRRRPAITFREVCTEAKALAYEIIGGDAWAGHTLAGPIPAATHPTVNETDGHPGYHPCCRCPAMAEDPTVSHETDPRVYRTYAAQPPLPSRVGPLPPAVAPTHQDLQDLREALRTELKQEIREQLSGVASTDSGFLVASVATRQTTEGTQTVVLDKPSFIGCCPEIEVTIRGKRVPCVVDSGSQVTLFSHTLFQRYFPDVLVGDAQDITWLKLTAANGLSIPYIGYAILDMELGGLQIPGKGVVIVRDQCLGSSYGVLGMNVIKDCWKSVFQGQHLGETAFKSKLPAAARGAWDKAFTVCRRIEASEGIPPGEFSGTARLARQSIVRLPPETEMVVWAQVPRASGIPDCHVIVEDLGDSAQGYRVARTLCHLKGGKVPVRLCNPHPFAIDLPQRAALATVSQVDPAATQTGVHVSLQTIGPCEVEVDVRRVSEGTGNDHPALTLKGEGLTQEEQRKLSELLQEWRAVFAMDEDDVRHQILTGDAPPTRERYRPIPPSLYPEIRALLQGMLERGVVEESSSPWAAPVVLVKKKDNSWRFCVDYRKLNAVTHKDAFPLPRIEESLTNLKGAAWYSTLDLASGYWQVEVDPKDQEKTAFTTPVGLFQFNRMPFGLCNAPATFQRLMQRCLGGLVNDFLLIYLDDIIVFSPCFDSHLDHLRQVFGKLHQQGLKLQPLKCCLFRKEVLYLGHRVSQQGVATDPSKTQVVEGWPVPKTVTHLRSFLGFAGYYRRFIPGFAKIAAPLNQQLQGKAGAKATPVQWSLACQSAFEKLKEALQNAPILAYANFDQPFLVYTDASLEGLGAVLSQVQDGKERVIAYASRSLSTTERNDQNYSSFKLELLALNWAITEKFKDYLWGASFTVFTDNNPLVHLDTAKLGAVEQRWVAQLANFTFTVKYRPGAANRNADVLSRLPGEVRVTSVEVEGGSQVGSDQDSREPLQREEPTLWAIRQEEDPEVGNLVKMKVENLSLTQARSRLPSAMHRWLHEWERLEVQSGILGRRILEHDTGLQAFQCVVPSAYRMGVWKEYHQTAGHANKTRVLGLVRRRFFWPGMGRDVENWTDQCSECAVRKRGPGVRAPMQPIVTSYPWEIVALDYLSLGRATDEYPYILVMTDLFSRYAVAVPTKDQSAQTTVRALWRSLIQPFGCPERLLTDRGGAFESQVMAQLCEMYGCTKSRTTPYHPQGNGACERFNQTLLALLGSLRVEAQAQWEAALPALVQAYNNTVHGSTGFTPYFVLFGRHARLPVDLCLDVVPPQERRTLEGWVQAHHRTLTEAYAKVGAQSRRRQGWDQARYNKKARAVPLLAGERVLLRNFRRRAGGKLAPHWVPSPFVVVAQVQPGHPVYSIRPEGKNGPTRTIHRNNLRHCPAGVAFLAERQWFSDVSGENVIRPRQGSPPRKDPGRTLGYHNNRLRPERGGNRWMAGLSRWTPNVTVGNGS</sequence>
<name>A0ACC2GVA5_DALPE</name>
<evidence type="ECO:0000313" key="1">
    <source>
        <dbReference type="EMBL" id="KAJ8007360.1"/>
    </source>
</evidence>
<dbReference type="EMBL" id="CM055736">
    <property type="protein sequence ID" value="KAJ8007360.1"/>
    <property type="molecule type" value="Genomic_DNA"/>
</dbReference>
<dbReference type="Proteomes" id="UP001157502">
    <property type="component" value="Chromosome 9"/>
</dbReference>
<evidence type="ECO:0000313" key="2">
    <source>
        <dbReference type="Proteomes" id="UP001157502"/>
    </source>
</evidence>
<reference evidence="1" key="1">
    <citation type="submission" date="2021-05" db="EMBL/GenBank/DDBJ databases">
        <authorList>
            <person name="Pan Q."/>
            <person name="Jouanno E."/>
            <person name="Zahm M."/>
            <person name="Klopp C."/>
            <person name="Cabau C."/>
            <person name="Louis A."/>
            <person name="Berthelot C."/>
            <person name="Parey E."/>
            <person name="Roest Crollius H."/>
            <person name="Montfort J."/>
            <person name="Robinson-Rechavi M."/>
            <person name="Bouchez O."/>
            <person name="Lampietro C."/>
            <person name="Lopez Roques C."/>
            <person name="Donnadieu C."/>
            <person name="Postlethwait J."/>
            <person name="Bobe J."/>
            <person name="Dillon D."/>
            <person name="Chandos A."/>
            <person name="von Hippel F."/>
            <person name="Guiguen Y."/>
        </authorList>
    </citation>
    <scope>NUCLEOTIDE SEQUENCE</scope>
    <source>
        <strain evidence="1">YG-Jan2019</strain>
    </source>
</reference>
<proteinExistence type="predicted"/>
<protein>
    <submittedName>
        <fullName evidence="1">Uncharacterized protein</fullName>
    </submittedName>
</protein>
<keyword evidence="2" id="KW-1185">Reference proteome</keyword>
<comment type="caution">
    <text evidence="1">The sequence shown here is derived from an EMBL/GenBank/DDBJ whole genome shotgun (WGS) entry which is preliminary data.</text>
</comment>
<organism evidence="1 2">
    <name type="scientific">Dallia pectoralis</name>
    <name type="common">Alaska blackfish</name>
    <dbReference type="NCBI Taxonomy" id="75939"/>
    <lineage>
        <taxon>Eukaryota</taxon>
        <taxon>Metazoa</taxon>
        <taxon>Chordata</taxon>
        <taxon>Craniata</taxon>
        <taxon>Vertebrata</taxon>
        <taxon>Euteleostomi</taxon>
        <taxon>Actinopterygii</taxon>
        <taxon>Neopterygii</taxon>
        <taxon>Teleostei</taxon>
        <taxon>Protacanthopterygii</taxon>
        <taxon>Esociformes</taxon>
        <taxon>Umbridae</taxon>
        <taxon>Dallia</taxon>
    </lineage>
</organism>
<gene>
    <name evidence="1" type="ORF">DPEC_G00116710</name>
</gene>